<dbReference type="Gene3D" id="3.30.230.130">
    <property type="entry name" value="Cullin, Chain C, Domain 2"/>
    <property type="match status" value="1"/>
</dbReference>
<dbReference type="InterPro" id="IPR036317">
    <property type="entry name" value="Cullin_homology_sf"/>
</dbReference>
<proteinExistence type="predicted"/>
<evidence type="ECO:0000313" key="2">
    <source>
        <dbReference type="Proteomes" id="UP000019375"/>
    </source>
</evidence>
<dbReference type="EMBL" id="HG316455">
    <property type="protein sequence ID" value="CDF88421.1"/>
    <property type="molecule type" value="Genomic_DNA"/>
</dbReference>
<reference evidence="2" key="1">
    <citation type="journal article" date="2013" name="Genome Announc.">
        <title>Genome sequence of the food spoilage yeast Zygosaccharomyces bailii CLIB 213(T).</title>
        <authorList>
            <person name="Galeote V."/>
            <person name="Bigey F."/>
            <person name="Devillers H."/>
            <person name="Neuveglise C."/>
            <person name="Dequin S."/>
        </authorList>
    </citation>
    <scope>NUCLEOTIDE SEQUENCE [LARGE SCALE GENOMIC DNA]</scope>
    <source>
        <strain evidence="2">CLIB 213 / ATCC 58445 / CBS 680 / CCRC 21525 / NBRC 1098 / NCYC 1416 / NRRL Y-2227</strain>
    </source>
</reference>
<protein>
    <submittedName>
        <fullName evidence="1">BN860_09868g1_1</fullName>
    </submittedName>
</protein>
<dbReference type="SUPFAM" id="SSF75632">
    <property type="entry name" value="Cullin homology domain"/>
    <property type="match status" value="1"/>
</dbReference>
<accession>A0A8J2T5J4</accession>
<dbReference type="Proteomes" id="UP000019375">
    <property type="component" value="Unassembled WGS sequence"/>
</dbReference>
<evidence type="ECO:0000313" key="1">
    <source>
        <dbReference type="EMBL" id="CDF88421.1"/>
    </source>
</evidence>
<organism evidence="1 2">
    <name type="scientific">Zygosaccharomyces bailii (strain CLIB 213 / ATCC 58445 / CBS 680 / BCRC 21525 / NBRC 1098 / NCYC 1416 / NRRL Y-2227)</name>
    <dbReference type="NCBI Taxonomy" id="1333698"/>
    <lineage>
        <taxon>Eukaryota</taxon>
        <taxon>Fungi</taxon>
        <taxon>Dikarya</taxon>
        <taxon>Ascomycota</taxon>
        <taxon>Saccharomycotina</taxon>
        <taxon>Saccharomycetes</taxon>
        <taxon>Saccharomycetales</taxon>
        <taxon>Saccharomycetaceae</taxon>
        <taxon>Zygosaccharomyces</taxon>
    </lineage>
</organism>
<keyword evidence="2" id="KW-1185">Reference proteome</keyword>
<sequence>MDNSEVLREYERLLSCYLSSTRRIQCRTAQKLDHLMHYARQRHLGGANNYFYEKLKHGFEKFAIRLLAEKNDFENSWQGLVFQQCVYKSKVQSLKQHILNLDRKRRLWKKLKHYLTRTVYDQLPNIFSQVCSYYIFTSRDCEFELMQIYKSVCDYEKEVRFNENAQMAAQRGIFSQREDMIRFSVKQWIADMDNDFCKVYCVWKNYTDLLELIDCRNTKYCGMQMFFGDDSHLLLRSLNNVVMEPNLIRTIYNYNDDIEWKKKFLQAFVRVRDTTWKQDFNQILAAIFSSDHFGTSYGDAFANSLRKNFQQSIGDVNKLYSGLLNYLDAVFQENYRKLRRVPSYSCSDIDLYWVTSLVTFVSHYIPHSQEFLRIYLRKGVFRQMVMLGNKFPAFYKHDACLERLFIEGMSEIIPRDVHCMLVTIKSALLSLANSKQIRNGRTAVDRIFLSSESAEELSLNSIRPIWPSSSFEKYWNQEVESSLRQGKVLHGAFNNHMVTMKLPLNHLRKAITLITTLSMASIIYLYNDFERITVEKMRLELRIDEERESLFLNSLQKLRNQQLLLKTSDEIYTFNYKFMPDIDSLNRGFIKIT</sequence>
<name>A0A8J2T5J4_ZYGB2</name>
<dbReference type="AlphaFoldDB" id="A0A8J2T5J4"/>
<gene>
    <name evidence="1" type="ORF">BN860_09868g</name>
</gene>
<dbReference type="OrthoDB" id="4045473at2759"/>